<dbReference type="Pfam" id="PF03952">
    <property type="entry name" value="Enolase_N"/>
    <property type="match status" value="1"/>
</dbReference>
<feature type="binding site" evidence="11">
    <location>
        <position position="394"/>
    </location>
    <ligand>
        <name>substrate</name>
    </ligand>
</feature>
<dbReference type="SFLD" id="SFLDG00178">
    <property type="entry name" value="enolase"/>
    <property type="match status" value="1"/>
</dbReference>
<evidence type="ECO:0000256" key="2">
    <source>
        <dbReference type="ARBA" id="ARBA00009604"/>
    </source>
</evidence>
<feature type="binding site" evidence="9 12">
    <location>
        <position position="318"/>
    </location>
    <ligand>
        <name>Mg(2+)</name>
        <dbReference type="ChEBI" id="CHEBI:18420"/>
    </ligand>
</feature>
<comment type="similarity">
    <text evidence="2 9">Belongs to the enolase family.</text>
</comment>
<feature type="active site" description="Proton acceptor" evidence="9 10">
    <location>
        <position position="343"/>
    </location>
</feature>
<feature type="binding site" evidence="11">
    <location>
        <position position="169"/>
    </location>
    <ligand>
        <name>substrate</name>
    </ligand>
</feature>
<keyword evidence="9 12" id="KW-0479">Metal-binding</keyword>
<name>A0A928TX54_UNCKA</name>
<dbReference type="EMBL" id="JABTTY010000001">
    <property type="protein sequence ID" value="MBE7525388.1"/>
    <property type="molecule type" value="Genomic_DNA"/>
</dbReference>
<comment type="cofactor">
    <cofactor evidence="12">
        <name>Mg(2+)</name>
        <dbReference type="ChEBI" id="CHEBI:18420"/>
    </cofactor>
    <text evidence="12">Mg(2+) is required for catalysis and for stabilizing the dimer.</text>
</comment>
<evidence type="ECO:0000313" key="16">
    <source>
        <dbReference type="Proteomes" id="UP000710385"/>
    </source>
</evidence>
<feature type="binding site" evidence="9">
    <location>
        <position position="373"/>
    </location>
    <ligand>
        <name>(2R)-2-phosphoglycerate</name>
        <dbReference type="ChEBI" id="CHEBI:58289"/>
    </ligand>
</feature>
<comment type="caution">
    <text evidence="15">The sequence shown here is derived from an EMBL/GenBank/DDBJ whole genome shotgun (WGS) entry which is preliminary data.</text>
</comment>
<accession>A0A928TX54</accession>
<dbReference type="GO" id="GO:0000015">
    <property type="term" value="C:phosphopyruvate hydratase complex"/>
    <property type="evidence" value="ECO:0007669"/>
    <property type="project" value="InterPro"/>
</dbReference>
<keyword evidence="9" id="KW-0963">Cytoplasm</keyword>
<dbReference type="NCBIfam" id="TIGR01060">
    <property type="entry name" value="eno"/>
    <property type="match status" value="1"/>
</dbReference>
<evidence type="ECO:0000256" key="3">
    <source>
        <dbReference type="ARBA" id="ARBA00012058"/>
    </source>
</evidence>
<comment type="pathway">
    <text evidence="1 9">Carbohydrate degradation; glycolysis; pyruvate from D-glyceraldehyde 3-phosphate: step 4/5.</text>
</comment>
<dbReference type="PIRSF" id="PIRSF001400">
    <property type="entry name" value="Enolase"/>
    <property type="match status" value="1"/>
</dbReference>
<dbReference type="GO" id="GO:0005576">
    <property type="term" value="C:extracellular region"/>
    <property type="evidence" value="ECO:0007669"/>
    <property type="project" value="UniProtKB-SubCell"/>
</dbReference>
<evidence type="ECO:0000256" key="11">
    <source>
        <dbReference type="PIRSR" id="PIRSR001400-2"/>
    </source>
</evidence>
<dbReference type="PANTHER" id="PTHR11902">
    <property type="entry name" value="ENOLASE"/>
    <property type="match status" value="1"/>
</dbReference>
<dbReference type="GO" id="GO:0004634">
    <property type="term" value="F:phosphopyruvate hydratase activity"/>
    <property type="evidence" value="ECO:0007669"/>
    <property type="project" value="UniProtKB-UniRule"/>
</dbReference>
<feature type="binding site" evidence="11">
    <location>
        <position position="160"/>
    </location>
    <ligand>
        <name>substrate</name>
    </ligand>
</feature>
<sequence length="420" mass="45774">MIGARISSIRAREVLDSRGNPTVACRVTLSSGASAESMVPSGASTGVHEVLELRDGGKRYGGKGVLKAVKNVNTTIARAVRGTDASKQQKIDYAMIALDGTENKSKLGANAVLAVSLAAAQALAIHRRMPLWKSLRKTFNFPKAASLPMPTMNVLNGGAHANWSLDVQECMIVPRQRNMAERVRAGAEVFHVLKALLKNSGYPTTVGDEGGFAPKLKNVEEAFMLLVKAIRKAGYRPGTDIALATDVASSEMYDKRDKKYHFKTENKVYSAKRLLQRYLEWQKAYPLILIEDPFGEDDWDSWKMALPSLSKKSLVVGDDFFVTNVKRLKRGIQEKAANAILIKPNQIGSLTETVDAITTAQKAGFAVIISHRSGETEDTTIADLAVACGAEHIKTGSLSRSDRVAKYNRLLAIEQEMGRG</sequence>
<dbReference type="InterPro" id="IPR029017">
    <property type="entry name" value="Enolase-like_N"/>
</dbReference>
<keyword evidence="8 9" id="KW-0456">Lyase</keyword>
<comment type="subcellular location">
    <subcellularLocation>
        <location evidence="9">Cytoplasm</location>
    </subcellularLocation>
    <subcellularLocation>
        <location evidence="9">Secreted</location>
    </subcellularLocation>
    <subcellularLocation>
        <location evidence="9">Cell surface</location>
    </subcellularLocation>
    <text evidence="9">Fractions of enolase are present in both the cytoplasm and on the cell surface.</text>
</comment>
<dbReference type="GO" id="GO:0006096">
    <property type="term" value="P:glycolytic process"/>
    <property type="evidence" value="ECO:0007669"/>
    <property type="project" value="UniProtKB-UniRule"/>
</dbReference>
<dbReference type="InterPro" id="IPR036849">
    <property type="entry name" value="Enolase-like_C_sf"/>
</dbReference>
<feature type="binding site" evidence="9 12">
    <location>
        <position position="246"/>
    </location>
    <ligand>
        <name>Mg(2+)</name>
        <dbReference type="ChEBI" id="CHEBI:18420"/>
    </ligand>
</feature>
<dbReference type="InterPro" id="IPR020811">
    <property type="entry name" value="Enolase_N"/>
</dbReference>
<evidence type="ECO:0000256" key="7">
    <source>
        <dbReference type="ARBA" id="ARBA00023152"/>
    </source>
</evidence>
<dbReference type="PANTHER" id="PTHR11902:SF1">
    <property type="entry name" value="ENOLASE"/>
    <property type="match status" value="1"/>
</dbReference>
<keyword evidence="7 9" id="KW-0324">Glycolysis</keyword>
<evidence type="ECO:0000256" key="5">
    <source>
        <dbReference type="ARBA" id="ARBA00022525"/>
    </source>
</evidence>
<evidence type="ECO:0000259" key="13">
    <source>
        <dbReference type="SMART" id="SM01192"/>
    </source>
</evidence>
<dbReference type="SUPFAM" id="SSF51604">
    <property type="entry name" value="Enolase C-terminal domain-like"/>
    <property type="match status" value="1"/>
</dbReference>
<evidence type="ECO:0000256" key="9">
    <source>
        <dbReference type="HAMAP-Rule" id="MF_00318"/>
    </source>
</evidence>
<proteinExistence type="inferred from homology"/>
<dbReference type="InterPro" id="IPR000941">
    <property type="entry name" value="Enolase"/>
</dbReference>
<evidence type="ECO:0000259" key="14">
    <source>
        <dbReference type="SMART" id="SM01193"/>
    </source>
</evidence>
<evidence type="ECO:0000313" key="15">
    <source>
        <dbReference type="EMBL" id="MBE7525388.1"/>
    </source>
</evidence>
<dbReference type="SFLD" id="SFLDF00002">
    <property type="entry name" value="enolase"/>
    <property type="match status" value="1"/>
</dbReference>
<dbReference type="AlphaFoldDB" id="A0A928TX54"/>
<feature type="binding site" evidence="11">
    <location>
        <position position="291"/>
    </location>
    <ligand>
        <name>substrate</name>
    </ligand>
</feature>
<dbReference type="Gene3D" id="3.20.20.120">
    <property type="entry name" value="Enolase-like C-terminal domain"/>
    <property type="match status" value="1"/>
</dbReference>
<feature type="domain" description="Enolase N-terminal" evidence="14">
    <location>
        <begin position="6"/>
        <end position="135"/>
    </location>
</feature>
<evidence type="ECO:0000256" key="10">
    <source>
        <dbReference type="PIRSR" id="PIRSR001400-1"/>
    </source>
</evidence>
<dbReference type="SMART" id="SM01193">
    <property type="entry name" value="Enolase_N"/>
    <property type="match status" value="1"/>
</dbReference>
<evidence type="ECO:0000256" key="4">
    <source>
        <dbReference type="ARBA" id="ARBA00017068"/>
    </source>
</evidence>
<evidence type="ECO:0000256" key="6">
    <source>
        <dbReference type="ARBA" id="ARBA00022842"/>
    </source>
</evidence>
<comment type="function">
    <text evidence="9">Catalyzes the reversible conversion of 2-phosphoglycerate (2-PG) into phosphoenolpyruvate (PEP). It is essential for the degradation of carbohydrates via glycolysis.</text>
</comment>
<dbReference type="SFLD" id="SFLDS00001">
    <property type="entry name" value="Enolase"/>
    <property type="match status" value="1"/>
</dbReference>
<feature type="binding site" evidence="9">
    <location>
        <position position="343"/>
    </location>
    <ligand>
        <name>(2R)-2-phosphoglycerate</name>
        <dbReference type="ChEBI" id="CHEBI:58289"/>
    </ligand>
</feature>
<dbReference type="GO" id="GO:0009986">
    <property type="term" value="C:cell surface"/>
    <property type="evidence" value="ECO:0007669"/>
    <property type="project" value="UniProtKB-SubCell"/>
</dbReference>
<comment type="cofactor">
    <cofactor evidence="9">
        <name>Mg(2+)</name>
        <dbReference type="ChEBI" id="CHEBI:18420"/>
    </cofactor>
    <text evidence="9">Binds a second Mg(2+) ion via substrate during catalysis.</text>
</comment>
<evidence type="ECO:0000256" key="12">
    <source>
        <dbReference type="PIRSR" id="PIRSR001400-3"/>
    </source>
</evidence>
<dbReference type="PROSITE" id="PS00164">
    <property type="entry name" value="ENOLASE"/>
    <property type="match status" value="1"/>
</dbReference>
<dbReference type="Pfam" id="PF00113">
    <property type="entry name" value="Enolase_C"/>
    <property type="match status" value="1"/>
</dbReference>
<evidence type="ECO:0000256" key="1">
    <source>
        <dbReference type="ARBA" id="ARBA00005031"/>
    </source>
</evidence>
<dbReference type="InterPro" id="IPR020809">
    <property type="entry name" value="Enolase_CS"/>
</dbReference>
<feature type="active site" description="Proton donor" evidence="9 10">
    <location>
        <position position="209"/>
    </location>
</feature>
<evidence type="ECO:0000256" key="8">
    <source>
        <dbReference type="ARBA" id="ARBA00023239"/>
    </source>
</evidence>
<feature type="binding site" evidence="9 12">
    <location>
        <position position="291"/>
    </location>
    <ligand>
        <name>Mg(2+)</name>
        <dbReference type="ChEBI" id="CHEBI:18420"/>
    </ligand>
</feature>
<organism evidence="15 16">
    <name type="scientific">candidate division WWE3 bacterium</name>
    <dbReference type="NCBI Taxonomy" id="2053526"/>
    <lineage>
        <taxon>Bacteria</taxon>
        <taxon>Katanobacteria</taxon>
    </lineage>
</organism>
<dbReference type="PRINTS" id="PR00148">
    <property type="entry name" value="ENOLASE"/>
</dbReference>
<dbReference type="CDD" id="cd03313">
    <property type="entry name" value="enolase"/>
    <property type="match status" value="1"/>
</dbReference>
<protein>
    <recommendedName>
        <fullName evidence="4 9">Enolase</fullName>
        <ecNumber evidence="3 9">4.2.1.11</ecNumber>
    </recommendedName>
    <alternativeName>
        <fullName evidence="9">2-phospho-D-glycerate hydro-lyase</fullName>
    </alternativeName>
    <alternativeName>
        <fullName evidence="9">2-phosphoglycerate dehydratase</fullName>
    </alternativeName>
</protein>
<dbReference type="EC" id="4.2.1.11" evidence="3 9"/>
<dbReference type="SUPFAM" id="SSF54826">
    <property type="entry name" value="Enolase N-terminal domain-like"/>
    <property type="match status" value="1"/>
</dbReference>
<feature type="binding site" evidence="9">
    <location>
        <position position="168"/>
    </location>
    <ligand>
        <name>(2R)-2-phosphoglycerate</name>
        <dbReference type="ChEBI" id="CHEBI:58289"/>
    </ligand>
</feature>
<gene>
    <name evidence="9 15" type="primary">eno</name>
    <name evidence="15" type="ORF">HS096_03315</name>
</gene>
<keyword evidence="6 9" id="KW-0460">Magnesium</keyword>
<dbReference type="Proteomes" id="UP000710385">
    <property type="component" value="Unassembled WGS sequence"/>
</dbReference>
<dbReference type="SMART" id="SM01192">
    <property type="entry name" value="Enolase_C"/>
    <property type="match status" value="1"/>
</dbReference>
<feature type="domain" description="Enolase C-terminal TIM barrel" evidence="13">
    <location>
        <begin position="144"/>
        <end position="420"/>
    </location>
</feature>
<dbReference type="HAMAP" id="MF_00318">
    <property type="entry name" value="Enolase"/>
    <property type="match status" value="1"/>
</dbReference>
<reference evidence="15" key="1">
    <citation type="submission" date="2020-05" db="EMBL/GenBank/DDBJ databases">
        <title>High-Quality Genomes of Partial-Nitritation/Anammox System by Hierarchical Clustering Based Hybrid Assembly.</title>
        <authorList>
            <person name="Liu L."/>
            <person name="Wang Y."/>
            <person name="Che Y."/>
            <person name="Chen Y."/>
            <person name="Xia Y."/>
            <person name="Luo R."/>
            <person name="Cheng S.H."/>
            <person name="Zheng C."/>
            <person name="Zhang T."/>
        </authorList>
    </citation>
    <scope>NUCLEOTIDE SEQUENCE</scope>
    <source>
        <strain evidence="15">H1_PAT1</strain>
    </source>
</reference>
<feature type="binding site" evidence="9">
    <location>
        <position position="372"/>
    </location>
    <ligand>
        <name>(2R)-2-phosphoglycerate</name>
        <dbReference type="ChEBI" id="CHEBI:58289"/>
    </ligand>
</feature>
<dbReference type="Gene3D" id="3.30.390.10">
    <property type="entry name" value="Enolase-like, N-terminal domain"/>
    <property type="match status" value="1"/>
</dbReference>
<dbReference type="InterPro" id="IPR020810">
    <property type="entry name" value="Enolase_C"/>
</dbReference>
<comment type="catalytic activity">
    <reaction evidence="9">
        <text>(2R)-2-phosphoglycerate = phosphoenolpyruvate + H2O</text>
        <dbReference type="Rhea" id="RHEA:10164"/>
        <dbReference type="ChEBI" id="CHEBI:15377"/>
        <dbReference type="ChEBI" id="CHEBI:58289"/>
        <dbReference type="ChEBI" id="CHEBI:58702"/>
        <dbReference type="EC" id="4.2.1.11"/>
    </reaction>
</comment>
<dbReference type="GO" id="GO:0000287">
    <property type="term" value="F:magnesium ion binding"/>
    <property type="evidence" value="ECO:0007669"/>
    <property type="project" value="UniProtKB-UniRule"/>
</dbReference>
<feature type="binding site" evidence="11">
    <location>
        <begin position="370"/>
        <end position="373"/>
    </location>
    <ligand>
        <name>substrate</name>
    </ligand>
</feature>
<keyword evidence="5 9" id="KW-0964">Secreted</keyword>
<feature type="binding site" evidence="11">
    <location>
        <position position="318"/>
    </location>
    <ligand>
        <name>substrate</name>
    </ligand>
</feature>
<feature type="binding site" evidence="9">
    <location>
        <position position="394"/>
    </location>
    <ligand>
        <name>(2R)-2-phosphoglycerate</name>
        <dbReference type="ChEBI" id="CHEBI:58289"/>
    </ligand>
</feature>